<gene>
    <name evidence="13" type="ORF">MXMO3_03016</name>
</gene>
<dbReference type="STRING" id="1122213.GCA_000423365_00707"/>
<evidence type="ECO:0000256" key="3">
    <source>
        <dbReference type="ARBA" id="ARBA00009047"/>
    </source>
</evidence>
<evidence type="ECO:0000256" key="5">
    <source>
        <dbReference type="ARBA" id="ARBA00022475"/>
    </source>
</evidence>
<keyword evidence="6" id="KW-0762">Sugar transport</keyword>
<keyword evidence="4 11" id="KW-0813">Transport</keyword>
<comment type="function">
    <text evidence="1">Part of the ABC transporter complex MalEFGK involved in maltose/maltodextrin import. Probably responsible for the translocation of the substrate across the membrane.</text>
</comment>
<evidence type="ECO:0000256" key="4">
    <source>
        <dbReference type="ARBA" id="ARBA00022448"/>
    </source>
</evidence>
<dbReference type="CDD" id="cd06261">
    <property type="entry name" value="TM_PBP2"/>
    <property type="match status" value="1"/>
</dbReference>
<proteinExistence type="inferred from homology"/>
<dbReference type="Gene3D" id="1.10.3720.10">
    <property type="entry name" value="MetI-like"/>
    <property type="match status" value="1"/>
</dbReference>
<protein>
    <recommendedName>
        <fullName evidence="10">Maltose/maltodextrin transport system permease protein MalG</fullName>
    </recommendedName>
</protein>
<dbReference type="Proteomes" id="UP000258927">
    <property type="component" value="Chromosome"/>
</dbReference>
<comment type="subcellular location">
    <subcellularLocation>
        <location evidence="2 11">Cell membrane</location>
        <topology evidence="2 11">Multi-pass membrane protein</topology>
    </subcellularLocation>
</comment>
<feature type="transmembrane region" description="Helical" evidence="11">
    <location>
        <begin position="242"/>
        <end position="265"/>
    </location>
</feature>
<dbReference type="InterPro" id="IPR035906">
    <property type="entry name" value="MetI-like_sf"/>
</dbReference>
<feature type="transmembrane region" description="Helical" evidence="11">
    <location>
        <begin position="108"/>
        <end position="129"/>
    </location>
</feature>
<organism evidence="13 14">
    <name type="scientific">Maritalea myrionectae</name>
    <dbReference type="NCBI Taxonomy" id="454601"/>
    <lineage>
        <taxon>Bacteria</taxon>
        <taxon>Pseudomonadati</taxon>
        <taxon>Pseudomonadota</taxon>
        <taxon>Alphaproteobacteria</taxon>
        <taxon>Hyphomicrobiales</taxon>
        <taxon>Devosiaceae</taxon>
        <taxon>Maritalea</taxon>
    </lineage>
</organism>
<evidence type="ECO:0000256" key="7">
    <source>
        <dbReference type="ARBA" id="ARBA00022692"/>
    </source>
</evidence>
<feature type="transmembrane region" description="Helical" evidence="11">
    <location>
        <begin position="141"/>
        <end position="160"/>
    </location>
</feature>
<dbReference type="SUPFAM" id="SSF161098">
    <property type="entry name" value="MetI-like"/>
    <property type="match status" value="1"/>
</dbReference>
<dbReference type="PANTHER" id="PTHR32243:SF50">
    <property type="entry name" value="MALTOSE_MALTODEXTRIN TRANSPORT SYSTEM PERMEASE PROTEIN MALG"/>
    <property type="match status" value="1"/>
</dbReference>
<reference evidence="13 14" key="1">
    <citation type="submission" date="2017-05" db="EMBL/GenBank/DDBJ databases">
        <title>Genome Analysis of Maritalea myrionectae HL2708#5.</title>
        <authorList>
            <consortium name="Cotde Inc.-PKNU"/>
            <person name="Jang D."/>
            <person name="Oh H.-M."/>
        </authorList>
    </citation>
    <scope>NUCLEOTIDE SEQUENCE [LARGE SCALE GENOMIC DNA]</scope>
    <source>
        <strain evidence="13 14">HL2708#5</strain>
    </source>
</reference>
<evidence type="ECO:0000259" key="12">
    <source>
        <dbReference type="PROSITE" id="PS50928"/>
    </source>
</evidence>
<dbReference type="InterPro" id="IPR000515">
    <property type="entry name" value="MetI-like"/>
</dbReference>
<evidence type="ECO:0000256" key="1">
    <source>
        <dbReference type="ARBA" id="ARBA00002264"/>
    </source>
</evidence>
<feature type="transmembrane region" description="Helical" evidence="11">
    <location>
        <begin position="189"/>
        <end position="222"/>
    </location>
</feature>
<dbReference type="EMBL" id="CP021330">
    <property type="protein sequence ID" value="AVX05523.1"/>
    <property type="molecule type" value="Genomic_DNA"/>
</dbReference>
<evidence type="ECO:0000256" key="10">
    <source>
        <dbReference type="ARBA" id="ARBA00041109"/>
    </source>
</evidence>
<dbReference type="PROSITE" id="PS50928">
    <property type="entry name" value="ABC_TM1"/>
    <property type="match status" value="1"/>
</dbReference>
<dbReference type="InterPro" id="IPR050901">
    <property type="entry name" value="BP-dep_ABC_trans_perm"/>
</dbReference>
<dbReference type="GO" id="GO:0005886">
    <property type="term" value="C:plasma membrane"/>
    <property type="evidence" value="ECO:0007669"/>
    <property type="project" value="UniProtKB-SubCell"/>
</dbReference>
<feature type="transmembrane region" description="Helical" evidence="11">
    <location>
        <begin position="72"/>
        <end position="96"/>
    </location>
</feature>
<dbReference type="PANTHER" id="PTHR32243">
    <property type="entry name" value="MALTOSE TRANSPORT SYSTEM PERMEASE-RELATED"/>
    <property type="match status" value="1"/>
</dbReference>
<dbReference type="KEGG" id="mmyr:MXMO3_03016"/>
<comment type="similarity">
    <text evidence="3">Belongs to the binding-protein-dependent transport system permease family. MalFG subfamily.</text>
</comment>
<keyword evidence="14" id="KW-1185">Reference proteome</keyword>
<evidence type="ECO:0000256" key="2">
    <source>
        <dbReference type="ARBA" id="ARBA00004651"/>
    </source>
</evidence>
<feature type="domain" description="ABC transmembrane type-1" evidence="12">
    <location>
        <begin position="73"/>
        <end position="265"/>
    </location>
</feature>
<keyword evidence="7 11" id="KW-0812">Transmembrane</keyword>
<evidence type="ECO:0000256" key="9">
    <source>
        <dbReference type="ARBA" id="ARBA00023136"/>
    </source>
</evidence>
<keyword evidence="9 11" id="KW-0472">Membrane</keyword>
<feature type="transmembrane region" description="Helical" evidence="11">
    <location>
        <begin position="7"/>
        <end position="29"/>
    </location>
</feature>
<keyword evidence="8 11" id="KW-1133">Transmembrane helix</keyword>
<dbReference type="AlphaFoldDB" id="A0A2R4MHV8"/>
<dbReference type="GO" id="GO:0055085">
    <property type="term" value="P:transmembrane transport"/>
    <property type="evidence" value="ECO:0007669"/>
    <property type="project" value="InterPro"/>
</dbReference>
<evidence type="ECO:0000313" key="14">
    <source>
        <dbReference type="Proteomes" id="UP000258927"/>
    </source>
</evidence>
<evidence type="ECO:0000256" key="6">
    <source>
        <dbReference type="ARBA" id="ARBA00022597"/>
    </source>
</evidence>
<sequence>MINKYRWYEIVGIYIGIAIFLTFILAPFIEAFLVSLRPWREIVSIPYEVFTEGMSFDAYFSVWKHVPLLGHYIWNSFFIASSVTILTLIAVIPAAWAFGRFEFKGREVLLTAFLTITMIGPTVFILPLFKIFLKFGLLDTYWAVILPGATFLIPVGIWLLRSYMLTIPRELEEAAWVDGASRLYILRRVIMPIAMPGIAVVAIATFIGAYSQQFVIAFAFLWTPEMQPLPLGLFPYAQGSVARWNDVMAASLIGILPVLLIFPFVQRRMVAGLTAGAVKQ</sequence>
<accession>A0A2R4MHV8</accession>
<keyword evidence="5" id="KW-1003">Cell membrane</keyword>
<evidence type="ECO:0000256" key="11">
    <source>
        <dbReference type="RuleBase" id="RU363032"/>
    </source>
</evidence>
<evidence type="ECO:0000313" key="13">
    <source>
        <dbReference type="EMBL" id="AVX05523.1"/>
    </source>
</evidence>
<dbReference type="RefSeq" id="WP_117396392.1">
    <property type="nucleotide sequence ID" value="NZ_CP021330.1"/>
</dbReference>
<evidence type="ECO:0000256" key="8">
    <source>
        <dbReference type="ARBA" id="ARBA00022989"/>
    </source>
</evidence>
<dbReference type="Pfam" id="PF00528">
    <property type="entry name" value="BPD_transp_1"/>
    <property type="match status" value="1"/>
</dbReference>
<name>A0A2R4MHV8_9HYPH</name>